<protein>
    <submittedName>
        <fullName evidence="1">Uncharacterized protein</fullName>
    </submittedName>
</protein>
<dbReference type="AlphaFoldDB" id="A0A8S9Q0V8"/>
<gene>
    <name evidence="1" type="ORF">F2Q69_00046755</name>
</gene>
<proteinExistence type="predicted"/>
<dbReference type="Proteomes" id="UP000712600">
    <property type="component" value="Unassembled WGS sequence"/>
</dbReference>
<sequence length="187" mass="21134">MDKMCHECKGKSPLPFQLIPTAHLIPLVYSPCLQHSNGHIRKDNSRPHIAHHQTKLIRVFGRTGWDVRSMYGLELVVVELNGGLRLLHLNWMDQMSQGCKVDCTVDGTDLLSVPLALSLYVALSSFLVAPRTFMDPPRPYKAVQLALALHLMAFFSLTPPKPSHDQSKSFLELTSQDNYFRTLLKLD</sequence>
<organism evidence="1 2">
    <name type="scientific">Brassica cretica</name>
    <name type="common">Mustard</name>
    <dbReference type="NCBI Taxonomy" id="69181"/>
    <lineage>
        <taxon>Eukaryota</taxon>
        <taxon>Viridiplantae</taxon>
        <taxon>Streptophyta</taxon>
        <taxon>Embryophyta</taxon>
        <taxon>Tracheophyta</taxon>
        <taxon>Spermatophyta</taxon>
        <taxon>Magnoliopsida</taxon>
        <taxon>eudicotyledons</taxon>
        <taxon>Gunneridae</taxon>
        <taxon>Pentapetalae</taxon>
        <taxon>rosids</taxon>
        <taxon>malvids</taxon>
        <taxon>Brassicales</taxon>
        <taxon>Brassicaceae</taxon>
        <taxon>Brassiceae</taxon>
        <taxon>Brassica</taxon>
    </lineage>
</organism>
<reference evidence="1" key="1">
    <citation type="submission" date="2019-12" db="EMBL/GenBank/DDBJ databases">
        <title>Genome sequencing and annotation of Brassica cretica.</title>
        <authorList>
            <person name="Studholme D.J."/>
            <person name="Sarris P."/>
        </authorList>
    </citation>
    <scope>NUCLEOTIDE SEQUENCE</scope>
    <source>
        <strain evidence="1">PFS-109/04</strain>
        <tissue evidence="1">Leaf</tissue>
    </source>
</reference>
<evidence type="ECO:0000313" key="2">
    <source>
        <dbReference type="Proteomes" id="UP000712600"/>
    </source>
</evidence>
<evidence type="ECO:0000313" key="1">
    <source>
        <dbReference type="EMBL" id="KAF3524292.1"/>
    </source>
</evidence>
<comment type="caution">
    <text evidence="1">The sequence shown here is derived from an EMBL/GenBank/DDBJ whole genome shotgun (WGS) entry which is preliminary data.</text>
</comment>
<name>A0A8S9Q0V8_BRACR</name>
<dbReference type="EMBL" id="QGKX02001347">
    <property type="protein sequence ID" value="KAF3524292.1"/>
    <property type="molecule type" value="Genomic_DNA"/>
</dbReference>
<accession>A0A8S9Q0V8</accession>